<keyword evidence="4" id="KW-0812">Transmembrane</keyword>
<dbReference type="PROSITE" id="PS01180">
    <property type="entry name" value="CUB"/>
    <property type="match status" value="1"/>
</dbReference>
<dbReference type="InterPro" id="IPR056707">
    <property type="entry name" value="DUF7805"/>
</dbReference>
<dbReference type="PROSITE" id="PS01209">
    <property type="entry name" value="LDLRA_1"/>
    <property type="match status" value="1"/>
</dbReference>
<evidence type="ECO:0000256" key="3">
    <source>
        <dbReference type="SAM" id="MobiDB-lite"/>
    </source>
</evidence>
<keyword evidence="4" id="KW-1133">Transmembrane helix</keyword>
<reference evidence="6" key="1">
    <citation type="submission" date="2021-06" db="EMBL/GenBank/DDBJ databases">
        <authorList>
            <person name="Hodson N. C."/>
            <person name="Mongue J. A."/>
            <person name="Jaron S. K."/>
        </authorList>
    </citation>
    <scope>NUCLEOTIDE SEQUENCE</scope>
</reference>
<dbReference type="InterPro" id="IPR002172">
    <property type="entry name" value="LDrepeatLR_classA_rpt"/>
</dbReference>
<evidence type="ECO:0000313" key="7">
    <source>
        <dbReference type="Proteomes" id="UP000708208"/>
    </source>
</evidence>
<feature type="region of interest" description="Disordered" evidence="3">
    <location>
        <begin position="315"/>
        <end position="334"/>
    </location>
</feature>
<dbReference type="PANTHER" id="PTHR47537:SF3">
    <property type="entry name" value="CUB DOMAIN-CONTAINING PROTEIN"/>
    <property type="match status" value="1"/>
</dbReference>
<dbReference type="OrthoDB" id="10037824at2759"/>
<dbReference type="CDD" id="cd00041">
    <property type="entry name" value="CUB"/>
    <property type="match status" value="1"/>
</dbReference>
<dbReference type="InterPro" id="IPR023415">
    <property type="entry name" value="LDLR_class-A_CS"/>
</dbReference>
<dbReference type="InterPro" id="IPR053207">
    <property type="entry name" value="Non-NMDA_GluR_Accessory"/>
</dbReference>
<dbReference type="PANTHER" id="PTHR47537">
    <property type="entry name" value="CUBILIN"/>
    <property type="match status" value="1"/>
</dbReference>
<feature type="disulfide bond" evidence="2">
    <location>
        <begin position="250"/>
        <end position="262"/>
    </location>
</feature>
<dbReference type="Proteomes" id="UP000708208">
    <property type="component" value="Unassembled WGS sequence"/>
</dbReference>
<evidence type="ECO:0000313" key="6">
    <source>
        <dbReference type="EMBL" id="CAG7667440.1"/>
    </source>
</evidence>
<gene>
    <name evidence="6" type="ORF">AFUS01_LOCUS1790</name>
</gene>
<dbReference type="GO" id="GO:0005886">
    <property type="term" value="C:plasma membrane"/>
    <property type="evidence" value="ECO:0007669"/>
    <property type="project" value="TreeGrafter"/>
</dbReference>
<dbReference type="SMART" id="SM00192">
    <property type="entry name" value="LDLa"/>
    <property type="match status" value="2"/>
</dbReference>
<keyword evidence="4" id="KW-0472">Membrane</keyword>
<feature type="disulfide bond" evidence="2">
    <location>
        <begin position="257"/>
        <end position="275"/>
    </location>
</feature>
<dbReference type="SMART" id="SM00042">
    <property type="entry name" value="CUB"/>
    <property type="match status" value="1"/>
</dbReference>
<dbReference type="PROSITE" id="PS50068">
    <property type="entry name" value="LDLRA_2"/>
    <property type="match status" value="1"/>
</dbReference>
<accession>A0A8J2NJM9</accession>
<comment type="caution">
    <text evidence="6">The sequence shown here is derived from an EMBL/GenBank/DDBJ whole genome shotgun (WGS) entry which is preliminary data.</text>
</comment>
<evidence type="ECO:0000256" key="2">
    <source>
        <dbReference type="PROSITE-ProRule" id="PRU00124"/>
    </source>
</evidence>
<dbReference type="Pfam" id="PF25090">
    <property type="entry name" value="DUF7805"/>
    <property type="match status" value="1"/>
</dbReference>
<protein>
    <recommendedName>
        <fullName evidence="5">CUB domain-containing protein</fullName>
    </recommendedName>
</protein>
<comment type="caution">
    <text evidence="2">Lacks conserved residue(s) required for the propagation of feature annotation.</text>
</comment>
<evidence type="ECO:0000256" key="1">
    <source>
        <dbReference type="ARBA" id="ARBA00023157"/>
    </source>
</evidence>
<feature type="domain" description="CUB" evidence="5">
    <location>
        <begin position="516"/>
        <end position="680"/>
    </location>
</feature>
<proteinExistence type="predicted"/>
<organism evidence="6 7">
    <name type="scientific">Allacma fusca</name>
    <dbReference type="NCBI Taxonomy" id="39272"/>
    <lineage>
        <taxon>Eukaryota</taxon>
        <taxon>Metazoa</taxon>
        <taxon>Ecdysozoa</taxon>
        <taxon>Arthropoda</taxon>
        <taxon>Hexapoda</taxon>
        <taxon>Collembola</taxon>
        <taxon>Symphypleona</taxon>
        <taxon>Sminthuridae</taxon>
        <taxon>Allacma</taxon>
    </lineage>
</organism>
<feature type="transmembrane region" description="Helical" evidence="4">
    <location>
        <begin position="21"/>
        <end position="42"/>
    </location>
</feature>
<name>A0A8J2NJM9_9HEXA</name>
<keyword evidence="1 2" id="KW-1015">Disulfide bond</keyword>
<keyword evidence="7" id="KW-1185">Reference proteome</keyword>
<feature type="transmembrane region" description="Helical" evidence="4">
    <location>
        <begin position="1317"/>
        <end position="1341"/>
    </location>
</feature>
<evidence type="ECO:0000256" key="4">
    <source>
        <dbReference type="SAM" id="Phobius"/>
    </source>
</evidence>
<sequence>MSKDYSAGLGTSSANGSSKSTLCLYQLTFLTFIFLTLLFLIITIGASESESDDFGLEPTMSLPNQTENGISSPSSQTISFTTDKLQDSVVSTTSNMTADSTVQQQIFTANLLLPSEPYNAGISEENRTLLFSIQTAKVVEPHKNETLESFLNSNNLMDLRPERIPAHRYNYSIDFLSKPPDLNLSKIKSKQAIYKDIEDQDDQPPEQLDWATRLLRSFGFHQPPVTNQTWGDQSRRRNAVSKQRGSRSVCRISEFSCSRGKCVSGDKFCNGIDDCGDGSDEPRYCTPCNRTYYGEWGSTYSLSLSSETISSILQSRQDGKNPIQGSSSSATGDKKPASAHFVCQLAFAAAGDNFGDFVQIMFDSINIGQFTSSMVQGCPTGSLQIFEINRPITGGQWCGTGVGYSVYFSEMSAIVLTLSIGNHTPSVATPGSNQNINHVSNETRARRTNDTVHNFSKWTSRGGDTTVITGSQQQTNHFEFDFKIRYKFIPKSLAVVRYGLLNSPIERGVLVPDTYCSRVLDTCHKIRCKIQSPNYPGLYPRNVTCYYTVRQREVPPCKRVLIQVTQMKPHKVQLRSIPGRQLLSNSGSYTLEQSTSMDAFLAWEDCRGDRDSLIIYDGTSINDPILLKLCGGTYIPPITSSGPAILVAFHSTAFGNPLDPKPAAPFPSPLRGFELDVGVVIVDSESADYNNQHNCSFIFISSLEEEHLGFHAQEKGGNWITGKSGTVSSPRHTIPLNTTCRYEFRGSKHEAIWIYFSAYRRDLIKDSKEYEGNCTTRLRIWDGIDTRNNALLATYCDNELPRLCDHKALQNETRLVRACTANESYISAGSRLIIEQQFMEGTALRPLHYQFNYEFVRRHAGTDGTCNRHYNLAKIKSNRGIIRTSDDVFDFGRGGKTNITCIYTFTLPSYESLHLKILNSSFGDRPCNTLTDFETGRYVCNESMGDQGWRPPSASIDIYEEIWTNINITSHRNCICGNSTNNPMFFFTFLGRKVHVKFTVENMKSQDSHENFYVYFEYELKSGGCRGDNHYMKTESGMISLESSFSHGLKDKPPTCEHYPWIIEAREGYSLYLRVPGYAMVDTLNAAFGKFTNRTLVNGTGLEYQQSSVISTSFENRMCPTTKNRIFIYDRNNKQIHKICPASNLQQMTKKAGQIVEIYSEEFDQFQSPLYPALPPKFVIEFIGRELGSYRLQWLELMSAKMKVALINMEKVKTGKSLSIPSISGDGTSLLHNITFPNIVDSTKILAEQDLLPTSHHDQQQQSIQNQICESFCPELNACISDKLWCDGEVHCPTTLSDEKSCDSFWLTVNQLMSPAVYIPVAAAIVSALVCCGLVMLCLFLKRTVLNGHSIKENGEGISSLDRRLERVDPHDPIS</sequence>
<dbReference type="Pfam" id="PF00057">
    <property type="entry name" value="Ldl_recept_a"/>
    <property type="match status" value="1"/>
</dbReference>
<evidence type="ECO:0000259" key="5">
    <source>
        <dbReference type="PROSITE" id="PS01180"/>
    </source>
</evidence>
<dbReference type="EMBL" id="CAJVCH010010051">
    <property type="protein sequence ID" value="CAG7667440.1"/>
    <property type="molecule type" value="Genomic_DNA"/>
</dbReference>
<dbReference type="InterPro" id="IPR000859">
    <property type="entry name" value="CUB_dom"/>
</dbReference>
<dbReference type="CDD" id="cd00112">
    <property type="entry name" value="LDLa"/>
    <property type="match status" value="1"/>
</dbReference>